<evidence type="ECO:0000313" key="10">
    <source>
        <dbReference type="EMBL" id="GII96216.1"/>
    </source>
</evidence>
<dbReference type="InterPro" id="IPR036259">
    <property type="entry name" value="MFS_trans_sf"/>
</dbReference>
<comment type="subcellular location">
    <subcellularLocation>
        <location evidence="1">Cell membrane</location>
        <topology evidence="1">Multi-pass membrane protein</topology>
    </subcellularLocation>
</comment>
<feature type="compositionally biased region" description="Basic residues" evidence="7">
    <location>
        <begin position="506"/>
        <end position="515"/>
    </location>
</feature>
<dbReference type="PANTHER" id="PTHR42718">
    <property type="entry name" value="MAJOR FACILITATOR SUPERFAMILY MULTIDRUG TRANSPORTER MFSC"/>
    <property type="match status" value="1"/>
</dbReference>
<dbReference type="SUPFAM" id="SSF103473">
    <property type="entry name" value="MFS general substrate transporter"/>
    <property type="match status" value="1"/>
</dbReference>
<feature type="transmembrane region" description="Helical" evidence="8">
    <location>
        <begin position="400"/>
        <end position="417"/>
    </location>
</feature>
<feature type="transmembrane region" description="Helical" evidence="8">
    <location>
        <begin position="226"/>
        <end position="243"/>
    </location>
</feature>
<feature type="transmembrane region" description="Helical" evidence="8">
    <location>
        <begin position="197"/>
        <end position="214"/>
    </location>
</feature>
<feature type="transmembrane region" description="Helical" evidence="8">
    <location>
        <begin position="298"/>
        <end position="322"/>
    </location>
</feature>
<feature type="domain" description="Major facilitator superfamily (MFS) profile" evidence="9">
    <location>
        <begin position="11"/>
        <end position="484"/>
    </location>
</feature>
<dbReference type="InterPro" id="IPR020846">
    <property type="entry name" value="MFS_dom"/>
</dbReference>
<feature type="transmembrane region" description="Helical" evidence="8">
    <location>
        <begin position="53"/>
        <end position="70"/>
    </location>
</feature>
<dbReference type="GO" id="GO:0022857">
    <property type="term" value="F:transmembrane transporter activity"/>
    <property type="evidence" value="ECO:0007669"/>
    <property type="project" value="InterPro"/>
</dbReference>
<keyword evidence="4 8" id="KW-0812">Transmembrane</keyword>
<evidence type="ECO:0000256" key="5">
    <source>
        <dbReference type="ARBA" id="ARBA00022989"/>
    </source>
</evidence>
<keyword evidence="3" id="KW-1003">Cell membrane</keyword>
<reference evidence="10" key="1">
    <citation type="submission" date="2021-01" db="EMBL/GenBank/DDBJ databases">
        <title>Whole genome shotgun sequence of Sinosporangium siamense NBRC 109515.</title>
        <authorList>
            <person name="Komaki H."/>
            <person name="Tamura T."/>
        </authorList>
    </citation>
    <scope>NUCLEOTIDE SEQUENCE</scope>
    <source>
        <strain evidence="10">NBRC 109515</strain>
    </source>
</reference>
<feature type="transmembrane region" description="Helical" evidence="8">
    <location>
        <begin position="264"/>
        <end position="286"/>
    </location>
</feature>
<evidence type="ECO:0000256" key="1">
    <source>
        <dbReference type="ARBA" id="ARBA00004651"/>
    </source>
</evidence>
<evidence type="ECO:0000256" key="4">
    <source>
        <dbReference type="ARBA" id="ARBA00022692"/>
    </source>
</evidence>
<feature type="transmembrane region" description="Helical" evidence="8">
    <location>
        <begin position="77"/>
        <end position="96"/>
    </location>
</feature>
<feature type="transmembrane region" description="Helical" evidence="8">
    <location>
        <begin position="162"/>
        <end position="185"/>
    </location>
</feature>
<dbReference type="Proteomes" id="UP000606172">
    <property type="component" value="Unassembled WGS sequence"/>
</dbReference>
<dbReference type="CDD" id="cd17321">
    <property type="entry name" value="MFS_MMR_MDR_like"/>
    <property type="match status" value="1"/>
</dbReference>
<comment type="caution">
    <text evidence="10">The sequence shown here is derived from an EMBL/GenBank/DDBJ whole genome shotgun (WGS) entry which is preliminary data.</text>
</comment>
<organism evidence="10 11">
    <name type="scientific">Sinosporangium siamense</name>
    <dbReference type="NCBI Taxonomy" id="1367973"/>
    <lineage>
        <taxon>Bacteria</taxon>
        <taxon>Bacillati</taxon>
        <taxon>Actinomycetota</taxon>
        <taxon>Actinomycetes</taxon>
        <taxon>Streptosporangiales</taxon>
        <taxon>Streptosporangiaceae</taxon>
        <taxon>Sinosporangium</taxon>
    </lineage>
</organism>
<evidence type="ECO:0000313" key="11">
    <source>
        <dbReference type="Proteomes" id="UP000606172"/>
    </source>
</evidence>
<feature type="transmembrane region" description="Helical" evidence="8">
    <location>
        <begin position="329"/>
        <end position="350"/>
    </location>
</feature>
<feature type="transmembrane region" description="Helical" evidence="8">
    <location>
        <begin position="356"/>
        <end position="379"/>
    </location>
</feature>
<feature type="transmembrane region" description="Helical" evidence="8">
    <location>
        <begin position="135"/>
        <end position="156"/>
    </location>
</feature>
<evidence type="ECO:0000259" key="9">
    <source>
        <dbReference type="PROSITE" id="PS50850"/>
    </source>
</evidence>
<dbReference type="RefSeq" id="WP_204031233.1">
    <property type="nucleotide sequence ID" value="NZ_BOOW01000042.1"/>
</dbReference>
<dbReference type="PROSITE" id="PS50850">
    <property type="entry name" value="MFS"/>
    <property type="match status" value="1"/>
</dbReference>
<evidence type="ECO:0000256" key="3">
    <source>
        <dbReference type="ARBA" id="ARBA00022475"/>
    </source>
</evidence>
<proteinExistence type="predicted"/>
<feature type="region of interest" description="Disordered" evidence="7">
    <location>
        <begin position="494"/>
        <end position="530"/>
    </location>
</feature>
<evidence type="ECO:0000256" key="2">
    <source>
        <dbReference type="ARBA" id="ARBA00022448"/>
    </source>
</evidence>
<feature type="transmembrane region" description="Helical" evidence="8">
    <location>
        <begin position="460"/>
        <end position="480"/>
    </location>
</feature>
<evidence type="ECO:0000256" key="6">
    <source>
        <dbReference type="ARBA" id="ARBA00023136"/>
    </source>
</evidence>
<dbReference type="InterPro" id="IPR001958">
    <property type="entry name" value="Tet-R_TetA/multi-R_MdtG-like"/>
</dbReference>
<keyword evidence="11" id="KW-1185">Reference proteome</keyword>
<accession>A0A919RLW9</accession>
<dbReference type="PANTHER" id="PTHR42718:SF47">
    <property type="entry name" value="METHYL VIOLOGEN RESISTANCE PROTEIN SMVA"/>
    <property type="match status" value="1"/>
</dbReference>
<feature type="transmembrane region" description="Helical" evidence="8">
    <location>
        <begin position="12"/>
        <end position="33"/>
    </location>
</feature>
<evidence type="ECO:0000256" key="8">
    <source>
        <dbReference type="SAM" id="Phobius"/>
    </source>
</evidence>
<dbReference type="Gene3D" id="1.20.1720.10">
    <property type="entry name" value="Multidrug resistance protein D"/>
    <property type="match status" value="1"/>
</dbReference>
<keyword evidence="5 8" id="KW-1133">Transmembrane helix</keyword>
<dbReference type="InterPro" id="IPR011701">
    <property type="entry name" value="MFS"/>
</dbReference>
<dbReference type="Gene3D" id="1.20.1250.20">
    <property type="entry name" value="MFS general substrate transporter like domains"/>
    <property type="match status" value="1"/>
</dbReference>
<keyword evidence="2" id="KW-0813">Transport</keyword>
<keyword evidence="6 8" id="KW-0472">Membrane</keyword>
<feature type="transmembrane region" description="Helical" evidence="8">
    <location>
        <begin position="102"/>
        <end position="123"/>
    </location>
</feature>
<dbReference type="Pfam" id="PF07690">
    <property type="entry name" value="MFS_1"/>
    <property type="match status" value="1"/>
</dbReference>
<dbReference type="PRINTS" id="PR01035">
    <property type="entry name" value="TCRTETA"/>
</dbReference>
<name>A0A919RLW9_9ACTN</name>
<dbReference type="GO" id="GO:0005886">
    <property type="term" value="C:plasma membrane"/>
    <property type="evidence" value="ECO:0007669"/>
    <property type="project" value="UniProtKB-SubCell"/>
</dbReference>
<feature type="compositionally biased region" description="Basic and acidic residues" evidence="7">
    <location>
        <begin position="494"/>
        <end position="505"/>
    </location>
</feature>
<evidence type="ECO:0000256" key="7">
    <source>
        <dbReference type="SAM" id="MobiDB-lite"/>
    </source>
</evidence>
<protein>
    <submittedName>
        <fullName evidence="10">MFS transporter</fullName>
    </submittedName>
</protein>
<gene>
    <name evidence="10" type="ORF">Ssi02_64470</name>
</gene>
<sequence length="530" mass="54252">MTKATGRQWAGLGLLALPTVLLGLDVTVLYLVMPSMAAELTPSSTQTLWIMDAYGFFIAGFLITMGTLGDRIGRRRLLMIGMTAFAAVSVLAAFAPSAELLILARALLGVAGATLMPSTLSLISNMFPDVRQRAVAIGVWATMFALGMAAGPVVGGVLVERFWWGAAFLLALPVAVVVLAGARVLLPEYADPEAGRLDLVSVVLSLAAILPVIYAVKDMAAHGPGVRTALLLVAGSVAGVVFARRQRRLASPLLDVTLFTNRAFAAASAILLVGLVGVGGSMYLVTQFLQLVEGLSPAAAGLWMGPPALAMFAAAVGTPFIARRVRPGLVMGVTLALSVVGYALSATAGVGDAVPVVVGFALVYLGLGAIAALGTDMVVGAAPASKSGSAAAVSEMVQELGIAVGVALLGSLVTVVYRTQAPGLPPEGADSLSGALAVADRVAPETLAAAKEAFTTGVNAASLVAGVAIAAAAVLSLTALRHVRPLGHVEPVEPARLDYPENHGREHGRRGRHGDRRAQGPRVETPSRDH</sequence>
<dbReference type="AlphaFoldDB" id="A0A919RLW9"/>
<dbReference type="EMBL" id="BOOW01000042">
    <property type="protein sequence ID" value="GII96216.1"/>
    <property type="molecule type" value="Genomic_DNA"/>
</dbReference>